<feature type="region of interest" description="Disordered" evidence="3">
    <location>
        <begin position="79"/>
        <end position="142"/>
    </location>
</feature>
<keyword evidence="2" id="KW-0539">Nucleus</keyword>
<feature type="region of interest" description="Disordered" evidence="3">
    <location>
        <begin position="1"/>
        <end position="21"/>
    </location>
</feature>
<evidence type="ECO:0000313" key="6">
    <source>
        <dbReference type="Proteomes" id="UP000887226"/>
    </source>
</evidence>
<dbReference type="AlphaFoldDB" id="A0A9P7YU10"/>
<dbReference type="CDD" id="cd12148">
    <property type="entry name" value="fungal_TF_MHR"/>
    <property type="match status" value="1"/>
</dbReference>
<dbReference type="Gene3D" id="4.10.240.10">
    <property type="entry name" value="Zn(2)-C6 fungal-type DNA-binding domain"/>
    <property type="match status" value="1"/>
</dbReference>
<protein>
    <recommendedName>
        <fullName evidence="4">Zn(2)-C6 fungal-type domain-containing protein</fullName>
    </recommendedName>
</protein>
<evidence type="ECO:0000313" key="5">
    <source>
        <dbReference type="EMBL" id="KAG9239978.1"/>
    </source>
</evidence>
<gene>
    <name evidence="5" type="ORF">BJ878DRAFT_546747</name>
</gene>
<keyword evidence="6" id="KW-1185">Reference proteome</keyword>
<dbReference type="PANTHER" id="PTHR31001">
    <property type="entry name" value="UNCHARACTERIZED TRANSCRIPTIONAL REGULATORY PROTEIN"/>
    <property type="match status" value="1"/>
</dbReference>
<comment type="caution">
    <text evidence="5">The sequence shown here is derived from an EMBL/GenBank/DDBJ whole genome shotgun (WGS) entry which is preliminary data.</text>
</comment>
<dbReference type="PROSITE" id="PS50048">
    <property type="entry name" value="ZN2_CY6_FUNGAL_2"/>
    <property type="match status" value="1"/>
</dbReference>
<proteinExistence type="predicted"/>
<dbReference type="Pfam" id="PF00172">
    <property type="entry name" value="Zn_clus"/>
    <property type="match status" value="1"/>
</dbReference>
<dbReference type="InterPro" id="IPR036864">
    <property type="entry name" value="Zn2-C6_fun-type_DNA-bd_sf"/>
</dbReference>
<dbReference type="CDD" id="cd00067">
    <property type="entry name" value="GAL4"/>
    <property type="match status" value="1"/>
</dbReference>
<dbReference type="PANTHER" id="PTHR31001:SF40">
    <property type="entry name" value="ZN(II)2CYS6 TRANSCRIPTION FACTOR (EUROFUNG)"/>
    <property type="match status" value="1"/>
</dbReference>
<feature type="compositionally biased region" description="Polar residues" evidence="3">
    <location>
        <begin position="79"/>
        <end position="99"/>
    </location>
</feature>
<dbReference type="Proteomes" id="UP000887226">
    <property type="component" value="Unassembled WGS sequence"/>
</dbReference>
<evidence type="ECO:0000256" key="1">
    <source>
        <dbReference type="ARBA" id="ARBA00004123"/>
    </source>
</evidence>
<feature type="compositionally biased region" description="Low complexity" evidence="3">
    <location>
        <begin position="106"/>
        <end position="117"/>
    </location>
</feature>
<name>A0A9P7YU10_9HELO</name>
<dbReference type="GO" id="GO:0000981">
    <property type="term" value="F:DNA-binding transcription factor activity, RNA polymerase II-specific"/>
    <property type="evidence" value="ECO:0007669"/>
    <property type="project" value="InterPro"/>
</dbReference>
<dbReference type="GO" id="GO:0008270">
    <property type="term" value="F:zinc ion binding"/>
    <property type="evidence" value="ECO:0007669"/>
    <property type="project" value="InterPro"/>
</dbReference>
<dbReference type="PROSITE" id="PS00463">
    <property type="entry name" value="ZN2_CY6_FUNGAL_1"/>
    <property type="match status" value="1"/>
</dbReference>
<comment type="subcellular location">
    <subcellularLocation>
        <location evidence="1">Nucleus</location>
    </subcellularLocation>
</comment>
<feature type="domain" description="Zn(2)-C6 fungal-type" evidence="4">
    <location>
        <begin position="25"/>
        <end position="57"/>
    </location>
</feature>
<dbReference type="SMART" id="SM00066">
    <property type="entry name" value="GAL4"/>
    <property type="match status" value="1"/>
</dbReference>
<dbReference type="SUPFAM" id="SSF57701">
    <property type="entry name" value="Zn2/Cys6 DNA-binding domain"/>
    <property type="match status" value="1"/>
</dbReference>
<dbReference type="EMBL" id="MU254670">
    <property type="protein sequence ID" value="KAG9239978.1"/>
    <property type="molecule type" value="Genomic_DNA"/>
</dbReference>
<evidence type="ECO:0000256" key="3">
    <source>
        <dbReference type="SAM" id="MobiDB-lite"/>
    </source>
</evidence>
<evidence type="ECO:0000259" key="4">
    <source>
        <dbReference type="PROSITE" id="PS50048"/>
    </source>
</evidence>
<sequence>MPPDSENKGAAAGGVGLRRNGKQQACEPCRKGKMACDHGAPHCGRCTRRKLTSRCIYHPAPMTKSRPVDGVSILSSQDSVTRPYMSSTTLGRTSQNRIPQQVRPMTTDSSAVSSATTRDISPREVADVQTGQGHRSQEPHSYKRPFDWDKYATYQRSAKYYGPTSFNAVFNENFNLSSDLVIADDRRKHPANWLFGPPLLGRDRPSSQTVRMDQTVRALWNIPSKVICLKLLATYSLHHDTMNHTLIKYGIDTLWSTFGPELAEPRTSEKLSLIARVLFRSEERPLPPAPVDGMAWLDTFTGPNLRFEMLGILFSFFGMSYQTLQEWDELFRVLQNEGRDRKETTWRMKECADVCLKMCEISEENNVISIALQLCVGMLESVCIGDECFQTRRRFADAVACAVAAGLHRLPDYGPNLKPTAASEYKRRVFSCLYICDKEHAALNGIPPAVSSRFCIIRLPLDLSEEDLFLPIDQLALAISKLDSNGWNTSGAWFRNTFHRAVKIVSDVREDILEASLKIDAIVPPSRIDDLHRRSQESYDNLPPSIHYYAYGMTPKDTRGELLMYQAYLLLNVLQNKFLIDRLAIARGINNGQQLLNTALEGMEVTTMFWIKRDQLMSYSSSFDWIITNYGIPCAGVICVELLKQATGQSLLQFSRSDAIQKLTMFIGFLEWIRPTDGNYKLAGRLKKVVRRILDRVLEPPRGIMGNDMMEMPIDPMLAPFGEMDWLNTLDWTQGSWMEFN</sequence>
<dbReference type="GO" id="GO:0005634">
    <property type="term" value="C:nucleus"/>
    <property type="evidence" value="ECO:0007669"/>
    <property type="project" value="UniProtKB-SubCell"/>
</dbReference>
<dbReference type="InterPro" id="IPR001138">
    <property type="entry name" value="Zn2Cys6_DnaBD"/>
</dbReference>
<evidence type="ECO:0000256" key="2">
    <source>
        <dbReference type="ARBA" id="ARBA00023242"/>
    </source>
</evidence>
<organism evidence="5 6">
    <name type="scientific">Calycina marina</name>
    <dbReference type="NCBI Taxonomy" id="1763456"/>
    <lineage>
        <taxon>Eukaryota</taxon>
        <taxon>Fungi</taxon>
        <taxon>Dikarya</taxon>
        <taxon>Ascomycota</taxon>
        <taxon>Pezizomycotina</taxon>
        <taxon>Leotiomycetes</taxon>
        <taxon>Helotiales</taxon>
        <taxon>Pezizellaceae</taxon>
        <taxon>Calycina</taxon>
    </lineage>
</organism>
<dbReference type="OrthoDB" id="4898680at2759"/>
<dbReference type="InterPro" id="IPR050613">
    <property type="entry name" value="Sec_Metabolite_Reg"/>
</dbReference>
<reference evidence="5" key="1">
    <citation type="journal article" date="2021" name="IMA Fungus">
        <title>Genomic characterization of three marine fungi, including Emericellopsis atlantica sp. nov. with signatures of a generalist lifestyle and marine biomass degradation.</title>
        <authorList>
            <person name="Hagestad O.C."/>
            <person name="Hou L."/>
            <person name="Andersen J.H."/>
            <person name="Hansen E.H."/>
            <person name="Altermark B."/>
            <person name="Li C."/>
            <person name="Kuhnert E."/>
            <person name="Cox R.J."/>
            <person name="Crous P.W."/>
            <person name="Spatafora J.W."/>
            <person name="Lail K."/>
            <person name="Amirebrahimi M."/>
            <person name="Lipzen A."/>
            <person name="Pangilinan J."/>
            <person name="Andreopoulos W."/>
            <person name="Hayes R.D."/>
            <person name="Ng V."/>
            <person name="Grigoriev I.V."/>
            <person name="Jackson S.A."/>
            <person name="Sutton T.D.S."/>
            <person name="Dobson A.D.W."/>
            <person name="Rama T."/>
        </authorList>
    </citation>
    <scope>NUCLEOTIDE SEQUENCE</scope>
    <source>
        <strain evidence="5">TRa3180A</strain>
    </source>
</reference>
<accession>A0A9P7YU10</accession>